<dbReference type="InterPro" id="IPR000531">
    <property type="entry name" value="Beta-barrel_TonB"/>
</dbReference>
<evidence type="ECO:0000256" key="10">
    <source>
        <dbReference type="PROSITE-ProRule" id="PRU01360"/>
    </source>
</evidence>
<keyword evidence="8" id="KW-0675">Receptor</keyword>
<dbReference type="EMBL" id="MTEJ01000003">
    <property type="protein sequence ID" value="OQX16595.1"/>
    <property type="molecule type" value="Genomic_DNA"/>
</dbReference>
<evidence type="ECO:0000256" key="11">
    <source>
        <dbReference type="RuleBase" id="RU003357"/>
    </source>
</evidence>
<evidence type="ECO:0008006" key="17">
    <source>
        <dbReference type="Google" id="ProtNLM"/>
    </source>
</evidence>
<keyword evidence="3 10" id="KW-0813">Transport</keyword>
<sequence length="654" mass="72854">MELPNPDILIVDVQPSPPRLSIYGQSPDKLPQANTRIDPQQTGNNGSNRLEDFADYTPGVQLGRNQAGIGSDVYLRGYPLNGSMQLDGLLDVQGFYLRDPATLESIEISKGLNSVLFGSGSPGGTVNYVSKQPHFSPQRHWGLTAGSPESVHTVLDVNQPFAQSDWAGRLLMVGQQGETGRANVGDDRFTFLPSLLWKTAQQSLLLALEHGWQNREYDFDNVFYQGKPIYNVSYVDPRSYAQRRMNRVSGTYTRDWGKGWETLLHVNQIDAKRDERWIGFAYLPASGTSLPGYYRDAQYDQTQQALRAEISRRDTHGANQHHTRVGISGHLVEIDLKRQYRTGLFSLDLFNPTFDFALPDASKLTKREAVTVRTERAVYLQHDAEIGERWGIHAGVRHSQYQADYTSPTLAFQETDAADTATSLGLTWQATPHWQAFASRNESFAPNIGMDKNDQFFAPLQGVQHEIGVRHQHQTRQGSPVKGHLSVYRIDQENVTTRDPSEPGALMLTGKTRSQGVEANVNIPVIKKLTVNTAYNYSDARITENNDGNTGNSLHNIPQHSGSLTLDYTPNARTHLTLGAVKVGKRPGDDANSFDVPAYTRLDAGATWQLNRKTTLKAGVRNLLNEDYVAASEDVDFIVQGRKRTVTLGLEVDF</sequence>
<dbReference type="PANTHER" id="PTHR32552">
    <property type="entry name" value="FERRICHROME IRON RECEPTOR-RELATED"/>
    <property type="match status" value="1"/>
</dbReference>
<dbReference type="PROSITE" id="PS52016">
    <property type="entry name" value="TONB_DEPENDENT_REC_3"/>
    <property type="match status" value="1"/>
</dbReference>
<evidence type="ECO:0000256" key="2">
    <source>
        <dbReference type="ARBA" id="ARBA00009810"/>
    </source>
</evidence>
<evidence type="ECO:0000313" key="16">
    <source>
        <dbReference type="Proteomes" id="UP000192491"/>
    </source>
</evidence>
<dbReference type="CDD" id="cd01347">
    <property type="entry name" value="ligand_gated_channel"/>
    <property type="match status" value="1"/>
</dbReference>
<dbReference type="InterPro" id="IPR037066">
    <property type="entry name" value="Plug_dom_sf"/>
</dbReference>
<dbReference type="GO" id="GO:0015891">
    <property type="term" value="P:siderophore transport"/>
    <property type="evidence" value="ECO:0007669"/>
    <property type="project" value="InterPro"/>
</dbReference>
<gene>
    <name evidence="15" type="ORF">BWK73_03220</name>
</gene>
<evidence type="ECO:0000256" key="6">
    <source>
        <dbReference type="ARBA" id="ARBA00023077"/>
    </source>
</evidence>
<evidence type="ECO:0000256" key="7">
    <source>
        <dbReference type="ARBA" id="ARBA00023136"/>
    </source>
</evidence>
<evidence type="ECO:0000256" key="4">
    <source>
        <dbReference type="ARBA" id="ARBA00022452"/>
    </source>
</evidence>
<evidence type="ECO:0000256" key="12">
    <source>
        <dbReference type="SAM" id="MobiDB-lite"/>
    </source>
</evidence>
<feature type="region of interest" description="Disordered" evidence="12">
    <location>
        <begin position="20"/>
        <end position="52"/>
    </location>
</feature>
<dbReference type="InterPro" id="IPR010105">
    <property type="entry name" value="TonB_sidphr_rcpt"/>
</dbReference>
<comment type="subcellular location">
    <subcellularLocation>
        <location evidence="1 10">Cell outer membrane</location>
        <topology evidence="1 10">Multi-pass membrane protein</topology>
    </subcellularLocation>
</comment>
<evidence type="ECO:0000256" key="5">
    <source>
        <dbReference type="ARBA" id="ARBA00022692"/>
    </source>
</evidence>
<organism evidence="15 16">
    <name type="scientific">Thiothrix lacustris</name>
    <dbReference type="NCBI Taxonomy" id="525917"/>
    <lineage>
        <taxon>Bacteria</taxon>
        <taxon>Pseudomonadati</taxon>
        <taxon>Pseudomonadota</taxon>
        <taxon>Gammaproteobacteria</taxon>
        <taxon>Thiotrichales</taxon>
        <taxon>Thiotrichaceae</taxon>
        <taxon>Thiothrix</taxon>
    </lineage>
</organism>
<dbReference type="SUPFAM" id="SSF56935">
    <property type="entry name" value="Porins"/>
    <property type="match status" value="1"/>
</dbReference>
<comment type="caution">
    <text evidence="15">The sequence shown here is derived from an EMBL/GenBank/DDBJ whole genome shotgun (WGS) entry which is preliminary data.</text>
</comment>
<dbReference type="Pfam" id="PF07715">
    <property type="entry name" value="Plug"/>
    <property type="match status" value="1"/>
</dbReference>
<evidence type="ECO:0000256" key="1">
    <source>
        <dbReference type="ARBA" id="ARBA00004571"/>
    </source>
</evidence>
<name>A0A1Y1QYB7_9GAMM</name>
<protein>
    <recommendedName>
        <fullName evidence="17">TonB-dependent siderophore receptor</fullName>
    </recommendedName>
</protein>
<keyword evidence="7 10" id="KW-0472">Membrane</keyword>
<accession>A0A1Y1QYB7</accession>
<evidence type="ECO:0000256" key="3">
    <source>
        <dbReference type="ARBA" id="ARBA00022448"/>
    </source>
</evidence>
<dbReference type="GO" id="GO:0038023">
    <property type="term" value="F:signaling receptor activity"/>
    <property type="evidence" value="ECO:0007669"/>
    <property type="project" value="InterPro"/>
</dbReference>
<dbReference type="Pfam" id="PF00593">
    <property type="entry name" value="TonB_dep_Rec_b-barrel"/>
    <property type="match status" value="1"/>
</dbReference>
<evidence type="ECO:0000256" key="8">
    <source>
        <dbReference type="ARBA" id="ARBA00023170"/>
    </source>
</evidence>
<evidence type="ECO:0000313" key="15">
    <source>
        <dbReference type="EMBL" id="OQX16595.1"/>
    </source>
</evidence>
<dbReference type="GO" id="GO:0009279">
    <property type="term" value="C:cell outer membrane"/>
    <property type="evidence" value="ECO:0007669"/>
    <property type="project" value="UniProtKB-SubCell"/>
</dbReference>
<evidence type="ECO:0000259" key="14">
    <source>
        <dbReference type="Pfam" id="PF07715"/>
    </source>
</evidence>
<keyword evidence="5 10" id="KW-0812">Transmembrane</keyword>
<dbReference type="InterPro" id="IPR036942">
    <property type="entry name" value="Beta-barrel_TonB_sf"/>
</dbReference>
<dbReference type="InterPro" id="IPR039426">
    <property type="entry name" value="TonB-dep_rcpt-like"/>
</dbReference>
<dbReference type="GO" id="GO:0015344">
    <property type="term" value="F:siderophore uptake transmembrane transporter activity"/>
    <property type="evidence" value="ECO:0007669"/>
    <property type="project" value="TreeGrafter"/>
</dbReference>
<dbReference type="Gene3D" id="2.170.130.10">
    <property type="entry name" value="TonB-dependent receptor, plug domain"/>
    <property type="match status" value="1"/>
</dbReference>
<feature type="domain" description="TonB-dependent receptor plug" evidence="14">
    <location>
        <begin position="28"/>
        <end position="125"/>
    </location>
</feature>
<evidence type="ECO:0000256" key="9">
    <source>
        <dbReference type="ARBA" id="ARBA00023237"/>
    </source>
</evidence>
<keyword evidence="6 11" id="KW-0798">TonB box</keyword>
<feature type="compositionally biased region" description="Polar residues" evidence="12">
    <location>
        <begin position="32"/>
        <end position="48"/>
    </location>
</feature>
<dbReference type="AlphaFoldDB" id="A0A1Y1QYB7"/>
<dbReference type="PANTHER" id="PTHR32552:SF82">
    <property type="entry name" value="FCUA PROTEIN"/>
    <property type="match status" value="1"/>
</dbReference>
<proteinExistence type="inferred from homology"/>
<reference evidence="15 16" key="1">
    <citation type="submission" date="2017-01" db="EMBL/GenBank/DDBJ databases">
        <title>Novel large sulfur bacteria in the metagenomes of groundwater-fed chemosynthetic microbial mats in the Lake Huron basin.</title>
        <authorList>
            <person name="Sharrar A.M."/>
            <person name="Flood B.E."/>
            <person name="Bailey J.V."/>
            <person name="Jones D.S."/>
            <person name="Biddanda B."/>
            <person name="Ruberg S.A."/>
            <person name="Marcus D.N."/>
            <person name="Dick G.J."/>
        </authorList>
    </citation>
    <scope>NUCLEOTIDE SEQUENCE [LARGE SCALE GENOMIC DNA]</scope>
    <source>
        <strain evidence="15">A8</strain>
    </source>
</reference>
<feature type="domain" description="TonB-dependent receptor-like beta-barrel" evidence="13">
    <location>
        <begin position="212"/>
        <end position="623"/>
    </location>
</feature>
<comment type="similarity">
    <text evidence="2 10 11">Belongs to the TonB-dependent receptor family.</text>
</comment>
<evidence type="ECO:0000259" key="13">
    <source>
        <dbReference type="Pfam" id="PF00593"/>
    </source>
</evidence>
<keyword evidence="4 10" id="KW-1134">Transmembrane beta strand</keyword>
<dbReference type="NCBIfam" id="TIGR01783">
    <property type="entry name" value="TonB-siderophor"/>
    <property type="match status" value="1"/>
</dbReference>
<dbReference type="InterPro" id="IPR012910">
    <property type="entry name" value="Plug_dom"/>
</dbReference>
<dbReference type="Gene3D" id="2.40.170.20">
    <property type="entry name" value="TonB-dependent receptor, beta-barrel domain"/>
    <property type="match status" value="1"/>
</dbReference>
<dbReference type="Proteomes" id="UP000192491">
    <property type="component" value="Unassembled WGS sequence"/>
</dbReference>
<keyword evidence="9 10" id="KW-0998">Cell outer membrane</keyword>